<comment type="function">
    <text evidence="9">Catalyzes the first step in the biosynthesis of NAD from nicotinic acid, the ATP-dependent synthesis of beta-nicotinate D-ribonucleotide from nicotinate and 5-phospho-D-ribose 1-phosphate.</text>
</comment>
<dbReference type="InterPro" id="IPR041619">
    <property type="entry name" value="NAPRTase_C"/>
</dbReference>
<name>A0A1I7F0S9_9FLAO</name>
<dbReference type="Gene3D" id="3.20.140.10">
    <property type="entry name" value="nicotinate phosphoribosyltransferase"/>
    <property type="match status" value="1"/>
</dbReference>
<evidence type="ECO:0000256" key="9">
    <source>
        <dbReference type="RuleBase" id="RU365100"/>
    </source>
</evidence>
<keyword evidence="12" id="KW-0328">Glycosyltransferase</keyword>
<dbReference type="EMBL" id="FPBK01000001">
    <property type="protein sequence ID" value="SFU29767.1"/>
    <property type="molecule type" value="Genomic_DNA"/>
</dbReference>
<comment type="catalytic activity">
    <reaction evidence="8 9">
        <text>5-phospho-alpha-D-ribose 1-diphosphate + nicotinate + ATP + H2O = nicotinate beta-D-ribonucleotide + ADP + phosphate + diphosphate</text>
        <dbReference type="Rhea" id="RHEA:36163"/>
        <dbReference type="ChEBI" id="CHEBI:15377"/>
        <dbReference type="ChEBI" id="CHEBI:30616"/>
        <dbReference type="ChEBI" id="CHEBI:32544"/>
        <dbReference type="ChEBI" id="CHEBI:33019"/>
        <dbReference type="ChEBI" id="CHEBI:43474"/>
        <dbReference type="ChEBI" id="CHEBI:57502"/>
        <dbReference type="ChEBI" id="CHEBI:58017"/>
        <dbReference type="ChEBI" id="CHEBI:456216"/>
        <dbReference type="EC" id="6.3.4.21"/>
    </reaction>
</comment>
<evidence type="ECO:0000313" key="12">
    <source>
        <dbReference type="EMBL" id="SFU29767.1"/>
    </source>
</evidence>
<dbReference type="InterPro" id="IPR007229">
    <property type="entry name" value="Nic_PRibTrfase-Fam"/>
</dbReference>
<dbReference type="Pfam" id="PF17956">
    <property type="entry name" value="NAPRTase_C"/>
    <property type="match status" value="1"/>
</dbReference>
<dbReference type="AlphaFoldDB" id="A0A1I7F0S9"/>
<organism evidence="12 13">
    <name type="scientific">Pustulibacterium marinum</name>
    <dbReference type="NCBI Taxonomy" id="1224947"/>
    <lineage>
        <taxon>Bacteria</taxon>
        <taxon>Pseudomonadati</taxon>
        <taxon>Bacteroidota</taxon>
        <taxon>Flavobacteriia</taxon>
        <taxon>Flavobacteriales</taxon>
        <taxon>Flavobacteriaceae</taxon>
        <taxon>Pustulibacterium</taxon>
    </lineage>
</organism>
<dbReference type="SUPFAM" id="SSF51690">
    <property type="entry name" value="Nicotinate/Quinolinate PRTase C-terminal domain-like"/>
    <property type="match status" value="1"/>
</dbReference>
<dbReference type="InterPro" id="IPR013785">
    <property type="entry name" value="Aldolase_TIM"/>
</dbReference>
<dbReference type="STRING" id="1224947.SAMN05216480_101512"/>
<evidence type="ECO:0000313" key="13">
    <source>
        <dbReference type="Proteomes" id="UP000199138"/>
    </source>
</evidence>
<evidence type="ECO:0000259" key="10">
    <source>
        <dbReference type="Pfam" id="PF17767"/>
    </source>
</evidence>
<dbReference type="OrthoDB" id="9770610at2"/>
<accession>A0A1I7F0S9</accession>
<keyword evidence="6 9" id="KW-0662">Pyridine nucleotide biosynthesis</keyword>
<dbReference type="Pfam" id="PF17767">
    <property type="entry name" value="NAPRTase_N"/>
    <property type="match status" value="1"/>
</dbReference>
<keyword evidence="13" id="KW-1185">Reference proteome</keyword>
<dbReference type="PANTHER" id="PTHR11098:SF1">
    <property type="entry name" value="NICOTINATE PHOSPHORIBOSYLTRANSFERASE"/>
    <property type="match status" value="1"/>
</dbReference>
<keyword evidence="4" id="KW-0597">Phosphoprotein</keyword>
<comment type="similarity">
    <text evidence="2 9">Belongs to the NAPRTase family.</text>
</comment>
<dbReference type="NCBIfam" id="NF009131">
    <property type="entry name" value="PRK12484.1"/>
    <property type="match status" value="1"/>
</dbReference>
<dbReference type="InterPro" id="IPR036068">
    <property type="entry name" value="Nicotinate_pribotase-like_C"/>
</dbReference>
<dbReference type="UniPathway" id="UPA00253">
    <property type="reaction ID" value="UER00457"/>
</dbReference>
<evidence type="ECO:0000256" key="3">
    <source>
        <dbReference type="ARBA" id="ARBA00013236"/>
    </source>
</evidence>
<protein>
    <recommendedName>
        <fullName evidence="3 9">Nicotinate phosphoribosyltransferase</fullName>
        <ecNumber evidence="3 9">6.3.4.21</ecNumber>
    </recommendedName>
</protein>
<dbReference type="SUPFAM" id="SSF54675">
    <property type="entry name" value="Nicotinate/Quinolinate PRTase N-terminal domain-like"/>
    <property type="match status" value="1"/>
</dbReference>
<dbReference type="InterPro" id="IPR040727">
    <property type="entry name" value="NAPRTase_N"/>
</dbReference>
<feature type="domain" description="Nicotinate phosphoribosyltransferase C-terminal" evidence="11">
    <location>
        <begin position="352"/>
        <end position="455"/>
    </location>
</feature>
<dbReference type="GO" id="GO:0034355">
    <property type="term" value="P:NAD+ biosynthetic process via the salvage pathway"/>
    <property type="evidence" value="ECO:0007669"/>
    <property type="project" value="TreeGrafter"/>
</dbReference>
<evidence type="ECO:0000256" key="7">
    <source>
        <dbReference type="ARBA" id="ARBA00022679"/>
    </source>
</evidence>
<dbReference type="RefSeq" id="WP_093022590.1">
    <property type="nucleotide sequence ID" value="NZ_FPBK01000001.1"/>
</dbReference>
<evidence type="ECO:0000256" key="2">
    <source>
        <dbReference type="ARBA" id="ARBA00010897"/>
    </source>
</evidence>
<evidence type="ECO:0000256" key="5">
    <source>
        <dbReference type="ARBA" id="ARBA00022598"/>
    </source>
</evidence>
<keyword evidence="7 9" id="KW-0808">Transferase</keyword>
<evidence type="ECO:0000256" key="1">
    <source>
        <dbReference type="ARBA" id="ARBA00004952"/>
    </source>
</evidence>
<reference evidence="12 13" key="1">
    <citation type="submission" date="2016-10" db="EMBL/GenBank/DDBJ databases">
        <authorList>
            <person name="de Groot N.N."/>
        </authorList>
    </citation>
    <scope>NUCLEOTIDE SEQUENCE [LARGE SCALE GENOMIC DNA]</scope>
    <source>
        <strain evidence="12 13">CGMCC 1.12333</strain>
    </source>
</reference>
<dbReference type="GO" id="GO:0005829">
    <property type="term" value="C:cytosol"/>
    <property type="evidence" value="ECO:0007669"/>
    <property type="project" value="TreeGrafter"/>
</dbReference>
<dbReference type="GO" id="GO:0004516">
    <property type="term" value="F:nicotinate phosphoribosyltransferase activity"/>
    <property type="evidence" value="ECO:0007669"/>
    <property type="project" value="UniProtKB-UniRule"/>
</dbReference>
<evidence type="ECO:0000256" key="8">
    <source>
        <dbReference type="ARBA" id="ARBA00048668"/>
    </source>
</evidence>
<evidence type="ECO:0000259" key="11">
    <source>
        <dbReference type="Pfam" id="PF17956"/>
    </source>
</evidence>
<feature type="domain" description="Nicotinate phosphoribosyltransferase N-terminal" evidence="10">
    <location>
        <begin position="9"/>
        <end position="130"/>
    </location>
</feature>
<dbReference type="EC" id="6.3.4.21" evidence="3 9"/>
<dbReference type="PANTHER" id="PTHR11098">
    <property type="entry name" value="NICOTINATE PHOSPHORIBOSYLTRANSFERASE"/>
    <property type="match status" value="1"/>
</dbReference>
<dbReference type="NCBIfam" id="TIGR01513">
    <property type="entry name" value="NAPRTase_put"/>
    <property type="match status" value="1"/>
</dbReference>
<dbReference type="CDD" id="cd01570">
    <property type="entry name" value="NAPRTase_A"/>
    <property type="match status" value="1"/>
</dbReference>
<sequence>MFDFTATYTDLYQISMAQVYFQKGKKDDCAVFDYYFRKIPYNGGYAVFAGLGDLLKTIEQLQFSEEDIAYLSTQNFDTEFLAYLKDFKFTGSIYSVQEGDVVFANQTILQVEASMVEAQLIETILLNLLNFQTLIATKASRVKLVAKNKTLLDFGLRRAQGPGGYFASKAAMIGGFHGTSNVIVGRDYNIPISGTMAHSFIQSYDDELEAFRDFAECRPTNCVLLVDTYDTLKSGIPNAIIVAKEMEAKGQKLLAIRLDSGDLAYYAAQSRKLLDEAGLEYVKIAVSNQLDEFVIKSLQEQEAPIDIYGVGTNLVIGKPNGALDGVYKLSFSNGTPRIKISESLIKTTLPYRKQVYRMKDKNGKFIGADAIAIYTESKVNIQHHPHEPYKQLEVAHYDQEPLLSEVMKDGKKLIPDYSLQELAAYSKSRIDLLMREYKRFDNPHIYKVGISTQLKEERDRLIQLHK</sequence>
<evidence type="ECO:0000256" key="4">
    <source>
        <dbReference type="ARBA" id="ARBA00022553"/>
    </source>
</evidence>
<dbReference type="InterPro" id="IPR006405">
    <property type="entry name" value="Nic_PRibTrfase_pncB"/>
</dbReference>
<comment type="PTM">
    <text evidence="9">Transiently phosphorylated on a His residue during the reaction cycle. Phosphorylation strongly increases the affinity for substrates and increases the rate of nicotinate D-ribonucleotide production. Dephosphorylation regenerates the low-affinity form of the enzyme, leading to product release.</text>
</comment>
<dbReference type="Gene3D" id="3.20.20.70">
    <property type="entry name" value="Aldolase class I"/>
    <property type="match status" value="1"/>
</dbReference>
<dbReference type="NCBIfam" id="NF006695">
    <property type="entry name" value="PRK09243.1-2"/>
    <property type="match status" value="1"/>
</dbReference>
<gene>
    <name evidence="12" type="ORF">SAMN05216480_101512</name>
</gene>
<proteinExistence type="inferred from homology"/>
<evidence type="ECO:0000256" key="6">
    <source>
        <dbReference type="ARBA" id="ARBA00022642"/>
    </source>
</evidence>
<dbReference type="GO" id="GO:0047280">
    <property type="term" value="F:nicotinamide phosphoribosyltransferase activity"/>
    <property type="evidence" value="ECO:0007669"/>
    <property type="project" value="UniProtKB-ARBA"/>
</dbReference>
<dbReference type="FunFam" id="3.20.20.70:FF:000076">
    <property type="entry name" value="Nicotinate phosphoribosyltransferase"/>
    <property type="match status" value="1"/>
</dbReference>
<comment type="pathway">
    <text evidence="1 9">Cofactor biosynthesis; NAD(+) biosynthesis; nicotinate D-ribonucleotide from nicotinate: step 1/1.</text>
</comment>
<dbReference type="Proteomes" id="UP000199138">
    <property type="component" value="Unassembled WGS sequence"/>
</dbReference>
<keyword evidence="5 9" id="KW-0436">Ligase</keyword>
<dbReference type="PIRSF" id="PIRSF000484">
    <property type="entry name" value="NAPRT"/>
    <property type="match status" value="1"/>
</dbReference>